<gene>
    <name evidence="1" type="ORF">SAMN02745724_05394</name>
</gene>
<proteinExistence type="predicted"/>
<dbReference type="InterPro" id="IPR032710">
    <property type="entry name" value="NTF2-like_dom_sf"/>
</dbReference>
<protein>
    <submittedName>
        <fullName evidence="1">Putative lumazine-binding</fullName>
    </submittedName>
</protein>
<dbReference type="RefSeq" id="WP_091991926.1">
    <property type="nucleotide sequence ID" value="NZ_FOLO01000104.1"/>
</dbReference>
<dbReference type="Gene3D" id="3.10.450.50">
    <property type="match status" value="1"/>
</dbReference>
<evidence type="ECO:0000313" key="1">
    <source>
        <dbReference type="EMBL" id="SFD76524.1"/>
    </source>
</evidence>
<dbReference type="SUPFAM" id="SSF54427">
    <property type="entry name" value="NTF2-like"/>
    <property type="match status" value="1"/>
</dbReference>
<organism evidence="1 2">
    <name type="scientific">Pseudoalteromonas denitrificans DSM 6059</name>
    <dbReference type="NCBI Taxonomy" id="1123010"/>
    <lineage>
        <taxon>Bacteria</taxon>
        <taxon>Pseudomonadati</taxon>
        <taxon>Pseudomonadota</taxon>
        <taxon>Gammaproteobacteria</taxon>
        <taxon>Alteromonadales</taxon>
        <taxon>Pseudoalteromonadaceae</taxon>
        <taxon>Pseudoalteromonas</taxon>
    </lineage>
</organism>
<name>A0A1I1V0S4_9GAMM</name>
<dbReference type="EMBL" id="FOLO01000104">
    <property type="protein sequence ID" value="SFD76524.1"/>
    <property type="molecule type" value="Genomic_DNA"/>
</dbReference>
<dbReference type="AlphaFoldDB" id="A0A1I1V0S4"/>
<evidence type="ECO:0000313" key="2">
    <source>
        <dbReference type="Proteomes" id="UP000198862"/>
    </source>
</evidence>
<dbReference type="InterPro" id="IPR039437">
    <property type="entry name" value="FrzH/put_lumazine-bd"/>
</dbReference>
<dbReference type="STRING" id="1123010.SAMN02745724_05394"/>
<dbReference type="OrthoDB" id="5676998at2"/>
<accession>A0A1I1V0S4</accession>
<sequence length="127" mass="14940">MRSLQKNKRDFENITALIQQYFDGLHNGDVSKLKSIFHHDVWLKAPGIRRSLKQWLTDVKERESPIHQERAFEFKLLSIDVVNNQAMVKVQCPLFNFNYIDFIGLLKEEGHWLIVSKMYTDISMGDS</sequence>
<keyword evidence="2" id="KW-1185">Reference proteome</keyword>
<reference evidence="1 2" key="1">
    <citation type="submission" date="2016-10" db="EMBL/GenBank/DDBJ databases">
        <authorList>
            <person name="de Groot N.N."/>
        </authorList>
    </citation>
    <scope>NUCLEOTIDE SEQUENCE [LARGE SCALE GENOMIC DNA]</scope>
    <source>
        <strain evidence="1 2">DSM 6059</strain>
    </source>
</reference>
<dbReference type="Proteomes" id="UP000198862">
    <property type="component" value="Unassembled WGS sequence"/>
</dbReference>
<dbReference type="Pfam" id="PF12893">
    <property type="entry name" value="Lumazine_bd_2"/>
    <property type="match status" value="1"/>
</dbReference>